<comment type="caution">
    <text evidence="1">The sequence shown here is derived from an EMBL/GenBank/DDBJ whole genome shotgun (WGS) entry which is preliminary data.</text>
</comment>
<proteinExistence type="predicted"/>
<protein>
    <submittedName>
        <fullName evidence="1">Uncharacterized protein</fullName>
    </submittedName>
</protein>
<sequence>MQLLQTLREVRHPKPITILVESRPVKEGRKLSETTITENSYSWKDLQGLSWIFLTGKDD</sequence>
<accession>A0AC60VZL4</accession>
<dbReference type="Proteomes" id="UP000559653">
    <property type="component" value="Unassembled WGS sequence"/>
</dbReference>
<organism evidence="1 2">
    <name type="scientific">Candidatus Nitrosomaritimum aestuariumsis</name>
    <dbReference type="NCBI Taxonomy" id="3342354"/>
    <lineage>
        <taxon>Archaea</taxon>
        <taxon>Nitrososphaerota</taxon>
        <taxon>Nitrososphaeria</taxon>
        <taxon>Nitrosopumilales</taxon>
        <taxon>Nitrosopumilaceae</taxon>
        <taxon>Candidatus Nitrosomaritimum</taxon>
    </lineage>
</organism>
<evidence type="ECO:0000313" key="2">
    <source>
        <dbReference type="Proteomes" id="UP000559653"/>
    </source>
</evidence>
<evidence type="ECO:0000313" key="1">
    <source>
        <dbReference type="EMBL" id="MBA4452830.1"/>
    </source>
</evidence>
<gene>
    <name evidence="1" type="ORF">H2B03_06670</name>
</gene>
<name>A0AC60VZL4_9ARCH</name>
<reference evidence="1 2" key="1">
    <citation type="journal article" date="2020" name="Appl. Environ. Microbiol.">
        <title>Genomic Characteristics of a Novel Species of Ammonia-Oxidizing Archaea from the Jiulong River Estuary.</title>
        <authorList>
            <person name="Zou D."/>
            <person name="Wan R."/>
            <person name="Han L."/>
            <person name="Xu M.N."/>
            <person name="Liu Y."/>
            <person name="Liu H."/>
            <person name="Kao S.J."/>
            <person name="Li M."/>
        </authorList>
    </citation>
    <scope>NUCLEOTIDE SEQUENCE [LARGE SCALE GENOMIC DNA]</scope>
    <source>
        <strain evidence="1">W1bin1</strain>
    </source>
</reference>
<dbReference type="EMBL" id="JACEMZ010000047">
    <property type="protein sequence ID" value="MBA4452830.1"/>
    <property type="molecule type" value="Genomic_DNA"/>
</dbReference>